<sequence>MVSQMKFPKVSQKEAIIVLARGAAEPWLRVHGKLKRPEMTKKQALELRECFELIDSDGSGAIAADEVPLVFTVLGMDVKKHEIDAAVEEFNGEKPIMEYPQYIQMMLSMLDKIPSEYYGSTDSGKPKKGEYTLPFPFFAQAYRRRKLIEAVMGGDKSLQDRMNYRSIKAIQERQALRDLAAGKSTKPPKSSLNMTLEMTPREKKRARAATLKKPMYIPPKPEIKEPEVFSYVVDNAGPDVKELLLGEKRNEVIKAALDSEVKFVPPTNKSIEIDQPILSRDGSGKVLTKAYLEDKLGTFRTDLRHKEAKKAQIIHVQAVKTLRDFYNKGAWQVKGSPFLYPASRRPSIR</sequence>
<dbReference type="SUPFAM" id="SSF47473">
    <property type="entry name" value="EF-hand"/>
    <property type="match status" value="1"/>
</dbReference>
<dbReference type="Proteomes" id="UP000822688">
    <property type="component" value="Chromosome 7"/>
</dbReference>
<dbReference type="InterPro" id="IPR011992">
    <property type="entry name" value="EF-hand-dom_pair"/>
</dbReference>
<name>A0A8T0H9G5_CERPU</name>
<evidence type="ECO:0000256" key="1">
    <source>
        <dbReference type="ARBA" id="ARBA00022837"/>
    </source>
</evidence>
<dbReference type="AlphaFoldDB" id="A0A8T0H9G5"/>
<reference evidence="3" key="1">
    <citation type="submission" date="2020-06" db="EMBL/GenBank/DDBJ databases">
        <title>WGS assembly of Ceratodon purpureus strain R40.</title>
        <authorList>
            <person name="Carey S.B."/>
            <person name="Jenkins J."/>
            <person name="Shu S."/>
            <person name="Lovell J.T."/>
            <person name="Sreedasyam A."/>
            <person name="Maumus F."/>
            <person name="Tiley G.P."/>
            <person name="Fernandez-Pozo N."/>
            <person name="Barry K."/>
            <person name="Chen C."/>
            <person name="Wang M."/>
            <person name="Lipzen A."/>
            <person name="Daum C."/>
            <person name="Saski C.A."/>
            <person name="Payton A.C."/>
            <person name="Mcbreen J.C."/>
            <person name="Conrad R.E."/>
            <person name="Kollar L.M."/>
            <person name="Olsson S."/>
            <person name="Huttunen S."/>
            <person name="Landis J.B."/>
            <person name="Wickett N.J."/>
            <person name="Johnson M.G."/>
            <person name="Rensing S.A."/>
            <person name="Grimwood J."/>
            <person name="Schmutz J."/>
            <person name="Mcdaniel S.F."/>
        </authorList>
    </citation>
    <scope>NUCLEOTIDE SEQUENCE</scope>
    <source>
        <strain evidence="3">R40</strain>
    </source>
</reference>
<evidence type="ECO:0000259" key="2">
    <source>
        <dbReference type="PROSITE" id="PS50222"/>
    </source>
</evidence>
<keyword evidence="4" id="KW-1185">Reference proteome</keyword>
<accession>A0A8T0H9G5</accession>
<evidence type="ECO:0000313" key="3">
    <source>
        <dbReference type="EMBL" id="KAG0567475.1"/>
    </source>
</evidence>
<dbReference type="PROSITE" id="PS00018">
    <property type="entry name" value="EF_HAND_1"/>
    <property type="match status" value="1"/>
</dbReference>
<organism evidence="3 4">
    <name type="scientific">Ceratodon purpureus</name>
    <name type="common">Fire moss</name>
    <name type="synonym">Dicranum purpureum</name>
    <dbReference type="NCBI Taxonomy" id="3225"/>
    <lineage>
        <taxon>Eukaryota</taxon>
        <taxon>Viridiplantae</taxon>
        <taxon>Streptophyta</taxon>
        <taxon>Embryophyta</taxon>
        <taxon>Bryophyta</taxon>
        <taxon>Bryophytina</taxon>
        <taxon>Bryopsida</taxon>
        <taxon>Dicranidae</taxon>
        <taxon>Pseudoditrichales</taxon>
        <taxon>Ditrichaceae</taxon>
        <taxon>Ceratodon</taxon>
    </lineage>
</organism>
<comment type="caution">
    <text evidence="3">The sequence shown here is derived from an EMBL/GenBank/DDBJ whole genome shotgun (WGS) entry which is preliminary data.</text>
</comment>
<dbReference type="GO" id="GO:0005509">
    <property type="term" value="F:calcium ion binding"/>
    <property type="evidence" value="ECO:0007669"/>
    <property type="project" value="InterPro"/>
</dbReference>
<proteinExistence type="predicted"/>
<dbReference type="PROSITE" id="PS50222">
    <property type="entry name" value="EF_HAND_2"/>
    <property type="match status" value="1"/>
</dbReference>
<dbReference type="EMBL" id="CM026428">
    <property type="protein sequence ID" value="KAG0567475.1"/>
    <property type="molecule type" value="Genomic_DNA"/>
</dbReference>
<evidence type="ECO:0000313" key="4">
    <source>
        <dbReference type="Proteomes" id="UP000822688"/>
    </source>
</evidence>
<keyword evidence="1" id="KW-0106">Calcium</keyword>
<dbReference type="Gene3D" id="1.10.238.10">
    <property type="entry name" value="EF-hand"/>
    <property type="match status" value="1"/>
</dbReference>
<protein>
    <recommendedName>
        <fullName evidence="2">EF-hand domain-containing protein</fullName>
    </recommendedName>
</protein>
<dbReference type="InterPro" id="IPR018247">
    <property type="entry name" value="EF_Hand_1_Ca_BS"/>
</dbReference>
<dbReference type="InterPro" id="IPR002048">
    <property type="entry name" value="EF_hand_dom"/>
</dbReference>
<feature type="domain" description="EF-hand" evidence="2">
    <location>
        <begin position="42"/>
        <end position="77"/>
    </location>
</feature>
<gene>
    <name evidence="3" type="ORF">KC19_7G137500</name>
</gene>